<dbReference type="Proteomes" id="UP000270094">
    <property type="component" value="Unassembled WGS sequence"/>
</dbReference>
<gene>
    <name evidence="2" type="ORF">SVUK_LOCUS17648</name>
</gene>
<evidence type="ECO:0000313" key="2">
    <source>
        <dbReference type="EMBL" id="VDM82650.1"/>
    </source>
</evidence>
<feature type="region of interest" description="Disordered" evidence="1">
    <location>
        <begin position="59"/>
        <end position="90"/>
    </location>
</feature>
<keyword evidence="3" id="KW-1185">Reference proteome</keyword>
<organism evidence="2 3">
    <name type="scientific">Strongylus vulgaris</name>
    <name type="common">Blood worm</name>
    <dbReference type="NCBI Taxonomy" id="40348"/>
    <lineage>
        <taxon>Eukaryota</taxon>
        <taxon>Metazoa</taxon>
        <taxon>Ecdysozoa</taxon>
        <taxon>Nematoda</taxon>
        <taxon>Chromadorea</taxon>
        <taxon>Rhabditida</taxon>
        <taxon>Rhabditina</taxon>
        <taxon>Rhabditomorpha</taxon>
        <taxon>Strongyloidea</taxon>
        <taxon>Strongylidae</taxon>
        <taxon>Strongylus</taxon>
    </lineage>
</organism>
<evidence type="ECO:0000256" key="1">
    <source>
        <dbReference type="SAM" id="MobiDB-lite"/>
    </source>
</evidence>
<evidence type="ECO:0000313" key="3">
    <source>
        <dbReference type="Proteomes" id="UP000270094"/>
    </source>
</evidence>
<feature type="region of interest" description="Disordered" evidence="1">
    <location>
        <begin position="1"/>
        <end position="28"/>
    </location>
</feature>
<dbReference type="EMBL" id="UYYB01118645">
    <property type="protein sequence ID" value="VDM82650.1"/>
    <property type="molecule type" value="Genomic_DNA"/>
</dbReference>
<feature type="compositionally biased region" description="Basic and acidic residues" evidence="1">
    <location>
        <begin position="1"/>
        <end position="12"/>
    </location>
</feature>
<sequence>MREAEAVGEHSNHSRISSDPAPKTSEINLDEVFCVNKGRSSKSKECGCNACNLTKLSDEERAKLTKAQPLPIRRQRTEERTPKRSFSSNCTPAVDISLEDVFNPRRTSPIRIVRMSTEEEPIFPLSKSAEPAKVPVRDAGSPKPFRHSILTKEARSASVPIQQISLDWVAALVGEPAKVPVRDAGSPKPFRHSILTKEVRSASVPIQQISLDWVAALVGGESGPNQAEKAESHSPERISNNLKHNHLEHRTNSDSTITKLRSSTTKELQSNGHKDGGMNGWLNSLVNSKQPEEQPTVLKEQPKELKDEKIQQKASRELGKIENHTVSSAPELTDDLIYKVFNRVADSKFKDAKKCKCAACETETSSTPIPAERKRRFAKKEEVSI</sequence>
<proteinExistence type="predicted"/>
<dbReference type="OrthoDB" id="5832950at2759"/>
<dbReference type="AlphaFoldDB" id="A0A3P7JAU0"/>
<feature type="region of interest" description="Disordered" evidence="1">
    <location>
        <begin position="364"/>
        <end position="385"/>
    </location>
</feature>
<name>A0A3P7JAU0_STRVU</name>
<protein>
    <submittedName>
        <fullName evidence="2">Uncharacterized protein</fullName>
    </submittedName>
</protein>
<reference evidence="2 3" key="1">
    <citation type="submission" date="2018-11" db="EMBL/GenBank/DDBJ databases">
        <authorList>
            <consortium name="Pathogen Informatics"/>
        </authorList>
    </citation>
    <scope>NUCLEOTIDE SEQUENCE [LARGE SCALE GENOMIC DNA]</scope>
</reference>
<accession>A0A3P7JAU0</accession>